<evidence type="ECO:0000313" key="3">
    <source>
        <dbReference type="EMBL" id="SIQ93965.1"/>
    </source>
</evidence>
<organism evidence="3 4">
    <name type="scientific">Paracoccus thiocyanatus</name>
    <dbReference type="NCBI Taxonomy" id="34006"/>
    <lineage>
        <taxon>Bacteria</taxon>
        <taxon>Pseudomonadati</taxon>
        <taxon>Pseudomonadota</taxon>
        <taxon>Alphaproteobacteria</taxon>
        <taxon>Rhodobacterales</taxon>
        <taxon>Paracoccaceae</taxon>
        <taxon>Paracoccus</taxon>
    </lineage>
</organism>
<evidence type="ECO:0000256" key="1">
    <source>
        <dbReference type="SAM" id="SignalP"/>
    </source>
</evidence>
<dbReference type="InterPro" id="IPR036873">
    <property type="entry name" value="Rhodanese-like_dom_sf"/>
</dbReference>
<protein>
    <submittedName>
        <fullName evidence="3">PQQ-dependent catabolism-associated CXXCW motif protein</fullName>
    </submittedName>
</protein>
<dbReference type="NCBIfam" id="TIGR03865">
    <property type="entry name" value="PQQ_CXXCW"/>
    <property type="match status" value="1"/>
</dbReference>
<gene>
    <name evidence="3" type="ORF">SAMN05421641_11843</name>
</gene>
<dbReference type="Proteomes" id="UP000323956">
    <property type="component" value="Unassembled WGS sequence"/>
</dbReference>
<dbReference type="RefSeq" id="WP_149766233.1">
    <property type="nucleotide sequence ID" value="NZ_FTMK01000018.1"/>
</dbReference>
<evidence type="ECO:0000259" key="2">
    <source>
        <dbReference type="PROSITE" id="PS50206"/>
    </source>
</evidence>
<dbReference type="Gene3D" id="3.40.250.10">
    <property type="entry name" value="Rhodanese-like domain"/>
    <property type="match status" value="1"/>
</dbReference>
<dbReference type="EMBL" id="FTMK01000018">
    <property type="protein sequence ID" value="SIQ93965.1"/>
    <property type="molecule type" value="Genomic_DNA"/>
</dbReference>
<dbReference type="SUPFAM" id="SSF52821">
    <property type="entry name" value="Rhodanese/Cell cycle control phosphatase"/>
    <property type="match status" value="1"/>
</dbReference>
<dbReference type="CDD" id="cd00158">
    <property type="entry name" value="RHOD"/>
    <property type="match status" value="1"/>
</dbReference>
<feature type="signal peptide" evidence="1">
    <location>
        <begin position="1"/>
        <end position="18"/>
    </location>
</feature>
<reference evidence="3 4" key="1">
    <citation type="submission" date="2017-01" db="EMBL/GenBank/DDBJ databases">
        <authorList>
            <person name="Varghese N."/>
            <person name="Submissions S."/>
        </authorList>
    </citation>
    <scope>NUCLEOTIDE SEQUENCE [LARGE SCALE GENOMIC DNA]</scope>
    <source>
        <strain evidence="3 4">ATCC 700171</strain>
    </source>
</reference>
<dbReference type="PROSITE" id="PS50206">
    <property type="entry name" value="RHODANESE_3"/>
    <property type="match status" value="1"/>
</dbReference>
<dbReference type="OrthoDB" id="176845at2"/>
<dbReference type="InterPro" id="IPR001763">
    <property type="entry name" value="Rhodanese-like_dom"/>
</dbReference>
<sequence length="176" mass="18632">MTRWAALAALLAGVAAQAQVPEPQGFRGEPYRAETPGSLAGAQVIDTAQAVGLHRQGVPFIDVLPRTARPAGLPQGTLWNEPPHLTIPGATWLYGTGYDRLSPAEEARLVQGLARLTGGDKAAPLVIFCKRGCWMGWNAAKRAVALGYRGVNWFPDGVEGWQEQGGALEPVTLAGP</sequence>
<accession>A0A1N6WVA8</accession>
<name>A0A1N6WVA8_9RHOB</name>
<dbReference type="InterPro" id="IPR022376">
    <property type="entry name" value="PQQ_CXXCW"/>
</dbReference>
<dbReference type="Pfam" id="PF00581">
    <property type="entry name" value="Rhodanese"/>
    <property type="match status" value="1"/>
</dbReference>
<proteinExistence type="predicted"/>
<feature type="domain" description="Rhodanese" evidence="2">
    <location>
        <begin position="87"/>
        <end position="170"/>
    </location>
</feature>
<evidence type="ECO:0000313" key="4">
    <source>
        <dbReference type="Proteomes" id="UP000323956"/>
    </source>
</evidence>
<feature type="chain" id="PRO_5012387858" evidence="1">
    <location>
        <begin position="19"/>
        <end position="176"/>
    </location>
</feature>
<keyword evidence="1" id="KW-0732">Signal</keyword>
<dbReference type="AlphaFoldDB" id="A0A1N6WVA8"/>